<dbReference type="OrthoDB" id="8907463at2"/>
<evidence type="ECO:0000259" key="1">
    <source>
        <dbReference type="Pfam" id="PF01850"/>
    </source>
</evidence>
<dbReference type="STRING" id="1235802.C823_05621"/>
<evidence type="ECO:0000313" key="2">
    <source>
        <dbReference type="EMBL" id="EMZ19203.1"/>
    </source>
</evidence>
<gene>
    <name evidence="2" type="ORF">C823_05621</name>
</gene>
<dbReference type="eggNOG" id="COG1848">
    <property type="taxonomic scope" value="Bacteria"/>
</dbReference>
<comment type="caution">
    <text evidence="2">The sequence shown here is derived from an EMBL/GenBank/DDBJ whole genome shotgun (WGS) entry which is preliminary data.</text>
</comment>
<evidence type="ECO:0000313" key="3">
    <source>
        <dbReference type="Proteomes" id="UP000012589"/>
    </source>
</evidence>
<dbReference type="AlphaFoldDB" id="N1ZYH6"/>
<dbReference type="SUPFAM" id="SSF88723">
    <property type="entry name" value="PIN domain-like"/>
    <property type="match status" value="1"/>
</dbReference>
<dbReference type="Proteomes" id="UP000012589">
    <property type="component" value="Unassembled WGS sequence"/>
</dbReference>
<dbReference type="Gene3D" id="3.40.50.1010">
    <property type="entry name" value="5'-nuclease"/>
    <property type="match status" value="1"/>
</dbReference>
<dbReference type="InterPro" id="IPR029060">
    <property type="entry name" value="PIN-like_dom_sf"/>
</dbReference>
<proteinExistence type="predicted"/>
<name>N1ZYH6_9FIRM</name>
<dbReference type="PATRIC" id="fig|1235802.3.peg.5933"/>
<protein>
    <recommendedName>
        <fullName evidence="1">PIN domain-containing protein</fullName>
    </recommendedName>
</protein>
<dbReference type="EMBL" id="AQFT01000171">
    <property type="protein sequence ID" value="EMZ19203.1"/>
    <property type="molecule type" value="Genomic_DNA"/>
</dbReference>
<reference evidence="2 3" key="1">
    <citation type="journal article" date="2014" name="Genome Announc.">
        <title>Draft genome sequences of the altered schaedler flora, a defined bacterial community from gnotobiotic mice.</title>
        <authorList>
            <person name="Wannemuehler M.J."/>
            <person name="Overstreet A.M."/>
            <person name="Ward D.V."/>
            <person name="Phillips G.J."/>
        </authorList>
    </citation>
    <scope>NUCLEOTIDE SEQUENCE [LARGE SCALE GENOMIC DNA]</scope>
    <source>
        <strain evidence="2 3">ASF492</strain>
    </source>
</reference>
<organism evidence="2 3">
    <name type="scientific">Eubacterium plexicaudatum ASF492</name>
    <dbReference type="NCBI Taxonomy" id="1235802"/>
    <lineage>
        <taxon>Bacteria</taxon>
        <taxon>Bacillati</taxon>
        <taxon>Bacillota</taxon>
        <taxon>Clostridia</taxon>
        <taxon>Eubacteriales</taxon>
        <taxon>Eubacteriaceae</taxon>
        <taxon>Eubacterium</taxon>
    </lineage>
</organism>
<dbReference type="Pfam" id="PF01850">
    <property type="entry name" value="PIN"/>
    <property type="match status" value="1"/>
</dbReference>
<feature type="domain" description="PIN" evidence="1">
    <location>
        <begin position="7"/>
        <end position="129"/>
    </location>
</feature>
<dbReference type="HOGENOM" id="CLU_125353_0_0_9"/>
<accession>N1ZYH6</accession>
<dbReference type="InterPro" id="IPR002716">
    <property type="entry name" value="PIN_dom"/>
</dbReference>
<keyword evidence="3" id="KW-1185">Reference proteome</keyword>
<sequence length="153" mass="17448">MTDCRKVFLDTAPLIYLLDNDANYIQKIRLIFTELLEAGITIVSSVITCEEYLVFPFRTNNREKIAAFCEFVSDCGIVLRNIDRETAEKAARIRAEYPYFKGMDALQLASACLPGCDVMLTNDNQLKQFQEVRCITVDGWEPGFWSGGRQIED</sequence>